<protein>
    <submittedName>
        <fullName evidence="1">Uncharacterized protein</fullName>
    </submittedName>
</protein>
<comment type="caution">
    <text evidence="1">The sequence shown here is derived from an EMBL/GenBank/DDBJ whole genome shotgun (WGS) entry which is preliminary data.</text>
</comment>
<keyword evidence="2" id="KW-1185">Reference proteome</keyword>
<reference evidence="1" key="1">
    <citation type="journal article" date="2014" name="Int. J. Syst. Evol. Microbiol.">
        <title>Complete genome sequence of Corynebacterium casei LMG S-19264T (=DSM 44701T), isolated from a smear-ripened cheese.</title>
        <authorList>
            <consortium name="US DOE Joint Genome Institute (JGI-PGF)"/>
            <person name="Walter F."/>
            <person name="Albersmeier A."/>
            <person name="Kalinowski J."/>
            <person name="Ruckert C."/>
        </authorList>
    </citation>
    <scope>NUCLEOTIDE SEQUENCE</scope>
    <source>
        <strain evidence="1">JCM 4369</strain>
    </source>
</reference>
<gene>
    <name evidence="1" type="ORF">GCM10010260_45840</name>
</gene>
<proteinExistence type="predicted"/>
<dbReference type="Proteomes" id="UP000618795">
    <property type="component" value="Unassembled WGS sequence"/>
</dbReference>
<evidence type="ECO:0000313" key="1">
    <source>
        <dbReference type="EMBL" id="GGV03765.1"/>
    </source>
</evidence>
<name>A0A918MD31_9ACTN</name>
<evidence type="ECO:0000313" key="2">
    <source>
        <dbReference type="Proteomes" id="UP000618795"/>
    </source>
</evidence>
<sequence length="94" mass="10389">MVSEPPTVAAGVEELPSIPRLYLRTPHTLDDLNTVTVGCWGTAVQINDPAFAENGTTGYSLDNAFEYQAQAHPEVRVLAVCEQDEMDEVWRPED</sequence>
<dbReference type="AlphaFoldDB" id="A0A918MD31"/>
<dbReference type="EMBL" id="BMTD01000010">
    <property type="protein sequence ID" value="GGV03765.1"/>
    <property type="molecule type" value="Genomic_DNA"/>
</dbReference>
<accession>A0A918MD31</accession>
<dbReference type="Pfam" id="PF19859">
    <property type="entry name" value="DUF6333"/>
    <property type="match status" value="1"/>
</dbReference>
<reference evidence="1" key="2">
    <citation type="submission" date="2020-09" db="EMBL/GenBank/DDBJ databases">
        <authorList>
            <person name="Sun Q."/>
            <person name="Ohkuma M."/>
        </authorList>
    </citation>
    <scope>NUCLEOTIDE SEQUENCE</scope>
    <source>
        <strain evidence="1">JCM 4369</strain>
    </source>
</reference>
<organism evidence="1 2">
    <name type="scientific">Streptomyces filipinensis</name>
    <dbReference type="NCBI Taxonomy" id="66887"/>
    <lineage>
        <taxon>Bacteria</taxon>
        <taxon>Bacillati</taxon>
        <taxon>Actinomycetota</taxon>
        <taxon>Actinomycetes</taxon>
        <taxon>Kitasatosporales</taxon>
        <taxon>Streptomycetaceae</taxon>
        <taxon>Streptomyces</taxon>
    </lineage>
</organism>